<evidence type="ECO:0000256" key="4">
    <source>
        <dbReference type="ARBA" id="ARBA00022664"/>
    </source>
</evidence>
<keyword evidence="11" id="KW-1185">Reference proteome</keyword>
<feature type="domain" description="Poly(A) polymerase central" evidence="9">
    <location>
        <begin position="1"/>
        <end position="87"/>
    </location>
</feature>
<comment type="subcellular location">
    <subcellularLocation>
        <location evidence="1">Nucleus</location>
    </subcellularLocation>
</comment>
<dbReference type="SUPFAM" id="SSF81631">
    <property type="entry name" value="PAP/OAS1 substrate-binding domain"/>
    <property type="match status" value="1"/>
</dbReference>
<evidence type="ECO:0000256" key="1">
    <source>
        <dbReference type="ARBA" id="ARBA00004123"/>
    </source>
</evidence>
<dbReference type="Gene3D" id="1.10.1410.10">
    <property type="match status" value="1"/>
</dbReference>
<evidence type="ECO:0000256" key="6">
    <source>
        <dbReference type="ARBA" id="ARBA00022741"/>
    </source>
</evidence>
<evidence type="ECO:0000256" key="7">
    <source>
        <dbReference type="ARBA" id="ARBA00022840"/>
    </source>
</evidence>
<organism evidence="10 11">
    <name type="scientific">Camellia sinensis</name>
    <name type="common">Tea plant</name>
    <name type="synonym">Thea sinensis</name>
    <dbReference type="NCBI Taxonomy" id="4442"/>
    <lineage>
        <taxon>Eukaryota</taxon>
        <taxon>Viridiplantae</taxon>
        <taxon>Streptophyta</taxon>
        <taxon>Embryophyta</taxon>
        <taxon>Tracheophyta</taxon>
        <taxon>Spermatophyta</taxon>
        <taxon>Magnoliopsida</taxon>
        <taxon>eudicotyledons</taxon>
        <taxon>Gunneridae</taxon>
        <taxon>Pentapetalae</taxon>
        <taxon>asterids</taxon>
        <taxon>Ericales</taxon>
        <taxon>Theaceae</taxon>
        <taxon>Camellia</taxon>
    </lineage>
</organism>
<evidence type="ECO:0000256" key="3">
    <source>
        <dbReference type="ARBA" id="ARBA00012388"/>
    </source>
</evidence>
<comment type="similarity">
    <text evidence="2">Belongs to the poly(A) polymerase family.</text>
</comment>
<dbReference type="EC" id="2.7.7.19" evidence="3"/>
<keyword evidence="7" id="KW-0067">ATP-binding</keyword>
<evidence type="ECO:0000256" key="5">
    <source>
        <dbReference type="ARBA" id="ARBA00022679"/>
    </source>
</evidence>
<dbReference type="AlphaFoldDB" id="A0A7J7GX73"/>
<dbReference type="PANTHER" id="PTHR10682">
    <property type="entry name" value="POLY A POLYMERASE"/>
    <property type="match status" value="1"/>
</dbReference>
<reference evidence="11" key="1">
    <citation type="journal article" date="2020" name="Nat. Commun.">
        <title>Genome assembly of wild tea tree DASZ reveals pedigree and selection history of tea varieties.</title>
        <authorList>
            <person name="Zhang W."/>
            <person name="Zhang Y."/>
            <person name="Qiu H."/>
            <person name="Guo Y."/>
            <person name="Wan H."/>
            <person name="Zhang X."/>
            <person name="Scossa F."/>
            <person name="Alseekh S."/>
            <person name="Zhang Q."/>
            <person name="Wang P."/>
            <person name="Xu L."/>
            <person name="Schmidt M.H."/>
            <person name="Jia X."/>
            <person name="Li D."/>
            <person name="Zhu A."/>
            <person name="Guo F."/>
            <person name="Chen W."/>
            <person name="Ni D."/>
            <person name="Usadel B."/>
            <person name="Fernie A.R."/>
            <person name="Wen W."/>
        </authorList>
    </citation>
    <scope>NUCLEOTIDE SEQUENCE [LARGE SCALE GENOMIC DNA]</scope>
    <source>
        <strain evidence="11">cv. G240</strain>
    </source>
</reference>
<reference evidence="10 11" key="2">
    <citation type="submission" date="2020-07" db="EMBL/GenBank/DDBJ databases">
        <title>Genome assembly of wild tea tree DASZ reveals pedigree and selection history of tea varieties.</title>
        <authorList>
            <person name="Zhang W."/>
        </authorList>
    </citation>
    <scope>NUCLEOTIDE SEQUENCE [LARGE SCALE GENOMIC DNA]</scope>
    <source>
        <strain evidence="11">cv. G240</strain>
        <tissue evidence="10">Leaf</tissue>
    </source>
</reference>
<keyword evidence="8" id="KW-0539">Nucleus</keyword>
<evidence type="ECO:0000256" key="2">
    <source>
        <dbReference type="ARBA" id="ARBA00010912"/>
    </source>
</evidence>
<accession>A0A7J7GX73</accession>
<evidence type="ECO:0000313" key="10">
    <source>
        <dbReference type="EMBL" id="KAF5945047.1"/>
    </source>
</evidence>
<dbReference type="Pfam" id="PF04928">
    <property type="entry name" value="PAP_central"/>
    <property type="match status" value="1"/>
</dbReference>
<keyword evidence="4" id="KW-0507">mRNA processing</keyword>
<gene>
    <name evidence="10" type="ORF">HYC85_015275</name>
</gene>
<dbReference type="GO" id="GO:0006397">
    <property type="term" value="P:mRNA processing"/>
    <property type="evidence" value="ECO:0007669"/>
    <property type="project" value="UniProtKB-KW"/>
</dbReference>
<keyword evidence="6" id="KW-0547">Nucleotide-binding</keyword>
<sequence length="154" mass="17981">MLVSRFFKVYNLWRWPNPVTLCPIQDGSLGLPVWDPRRNFRDRQHPMPTITPAYPCMNSSHNVSTSTLRVMMEEFQRGNEICEVMSRKAVTPRCDSQACFGFFCYVGLTCIQVGSLENYASRLIMLVIYTCRLEKPFDQDVICILYFIIFVFKL</sequence>
<dbReference type="Proteomes" id="UP000593564">
    <property type="component" value="Unassembled WGS sequence"/>
</dbReference>
<dbReference type="EMBL" id="JACBKZ010000007">
    <property type="protein sequence ID" value="KAF5945047.1"/>
    <property type="molecule type" value="Genomic_DNA"/>
</dbReference>
<name>A0A7J7GX73_CAMSI</name>
<evidence type="ECO:0000256" key="8">
    <source>
        <dbReference type="ARBA" id="ARBA00023242"/>
    </source>
</evidence>
<protein>
    <recommendedName>
        <fullName evidence="3">polynucleotide adenylyltransferase</fullName>
        <ecNumber evidence="3">2.7.7.19</ecNumber>
    </recommendedName>
</protein>
<dbReference type="GO" id="GO:0005524">
    <property type="term" value="F:ATP binding"/>
    <property type="evidence" value="ECO:0007669"/>
    <property type="project" value="UniProtKB-KW"/>
</dbReference>
<comment type="caution">
    <text evidence="10">The sequence shown here is derived from an EMBL/GenBank/DDBJ whole genome shotgun (WGS) entry which is preliminary data.</text>
</comment>
<keyword evidence="5" id="KW-0808">Transferase</keyword>
<dbReference type="GO" id="GO:0005634">
    <property type="term" value="C:nucleus"/>
    <property type="evidence" value="ECO:0007669"/>
    <property type="project" value="UniProtKB-SubCell"/>
</dbReference>
<proteinExistence type="inferred from homology"/>
<dbReference type="InterPro" id="IPR007012">
    <property type="entry name" value="PolA_pol_cen_dom"/>
</dbReference>
<evidence type="ECO:0000313" key="11">
    <source>
        <dbReference type="Proteomes" id="UP000593564"/>
    </source>
</evidence>
<dbReference type="PANTHER" id="PTHR10682:SF10">
    <property type="entry name" value="POLYNUCLEOTIDE ADENYLYLTRANSFERASE"/>
    <property type="match status" value="1"/>
</dbReference>
<evidence type="ECO:0000259" key="9">
    <source>
        <dbReference type="Pfam" id="PF04928"/>
    </source>
</evidence>
<dbReference type="GO" id="GO:1990817">
    <property type="term" value="F:poly(A) RNA polymerase activity"/>
    <property type="evidence" value="ECO:0007669"/>
    <property type="project" value="UniProtKB-EC"/>
</dbReference>